<feature type="transmembrane region" description="Helical" evidence="1">
    <location>
        <begin position="12"/>
        <end position="35"/>
    </location>
</feature>
<evidence type="ECO:0000313" key="3">
    <source>
        <dbReference type="Proteomes" id="UP000799779"/>
    </source>
</evidence>
<dbReference type="AlphaFoldDB" id="A0A6A5WAB7"/>
<reference evidence="2" key="1">
    <citation type="journal article" date="2020" name="Stud. Mycol.">
        <title>101 Dothideomycetes genomes: a test case for predicting lifestyles and emergence of pathogens.</title>
        <authorList>
            <person name="Haridas S."/>
            <person name="Albert R."/>
            <person name="Binder M."/>
            <person name="Bloem J."/>
            <person name="Labutti K."/>
            <person name="Salamov A."/>
            <person name="Andreopoulos B."/>
            <person name="Baker S."/>
            <person name="Barry K."/>
            <person name="Bills G."/>
            <person name="Bluhm B."/>
            <person name="Cannon C."/>
            <person name="Castanera R."/>
            <person name="Culley D."/>
            <person name="Daum C."/>
            <person name="Ezra D."/>
            <person name="Gonzalez J."/>
            <person name="Henrissat B."/>
            <person name="Kuo A."/>
            <person name="Liang C."/>
            <person name="Lipzen A."/>
            <person name="Lutzoni F."/>
            <person name="Magnuson J."/>
            <person name="Mondo S."/>
            <person name="Nolan M."/>
            <person name="Ohm R."/>
            <person name="Pangilinan J."/>
            <person name="Park H.-J."/>
            <person name="Ramirez L."/>
            <person name="Alfaro M."/>
            <person name="Sun H."/>
            <person name="Tritt A."/>
            <person name="Yoshinaga Y."/>
            <person name="Zwiers L.-H."/>
            <person name="Turgeon B."/>
            <person name="Goodwin S."/>
            <person name="Spatafora J."/>
            <person name="Crous P."/>
            <person name="Grigoriev I."/>
        </authorList>
    </citation>
    <scope>NUCLEOTIDE SEQUENCE</scope>
    <source>
        <strain evidence="2">CBS 123094</strain>
    </source>
</reference>
<name>A0A6A5WAB7_9PLEO</name>
<keyword evidence="1" id="KW-1133">Transmembrane helix</keyword>
<evidence type="ECO:0000313" key="2">
    <source>
        <dbReference type="EMBL" id="KAF1997844.1"/>
    </source>
</evidence>
<dbReference type="EMBL" id="ML977609">
    <property type="protein sequence ID" value="KAF1997844.1"/>
    <property type="molecule type" value="Genomic_DNA"/>
</dbReference>
<evidence type="ECO:0000256" key="1">
    <source>
        <dbReference type="SAM" id="Phobius"/>
    </source>
</evidence>
<protein>
    <submittedName>
        <fullName evidence="2">Uncharacterized protein</fullName>
    </submittedName>
</protein>
<sequence>MTLCYGANEIFPKFWVCLIFLALVGLQLNAAVVALEGESFNNAQHSQADVPNRRSPTDPFGPKLPKWMFELSWWSRGVSYISMSARVVFKGHEFEEGVGTTTTSGSERVDGTMEDGLVNRRKVVDVSDGVIKFSEKMSKKISSGTRTLCDLAVCIASLVVLQMLAGWQERNVVVEFQCRPFSINAFTHVSIVAAASNAFSISLSTSWSPASLNFSTPVSVAATISFMYSARFVTLSSRTPMFSLIVLNSLERYNA</sequence>
<dbReference type="Proteomes" id="UP000799779">
    <property type="component" value="Unassembled WGS sequence"/>
</dbReference>
<organism evidence="2 3">
    <name type="scientific">Amniculicola lignicola CBS 123094</name>
    <dbReference type="NCBI Taxonomy" id="1392246"/>
    <lineage>
        <taxon>Eukaryota</taxon>
        <taxon>Fungi</taxon>
        <taxon>Dikarya</taxon>
        <taxon>Ascomycota</taxon>
        <taxon>Pezizomycotina</taxon>
        <taxon>Dothideomycetes</taxon>
        <taxon>Pleosporomycetidae</taxon>
        <taxon>Pleosporales</taxon>
        <taxon>Amniculicolaceae</taxon>
        <taxon>Amniculicola</taxon>
    </lineage>
</organism>
<keyword evidence="3" id="KW-1185">Reference proteome</keyword>
<proteinExistence type="predicted"/>
<accession>A0A6A5WAB7</accession>
<keyword evidence="1" id="KW-0812">Transmembrane</keyword>
<gene>
    <name evidence="2" type="ORF">P154DRAFT_272657</name>
</gene>
<keyword evidence="1" id="KW-0472">Membrane</keyword>